<accession>A0A843VWK0</accession>
<feature type="domain" description="Galactose oxidase-like Early set" evidence="4">
    <location>
        <begin position="460"/>
        <end position="552"/>
    </location>
</feature>
<keyword evidence="1 2" id="KW-0732">Signal</keyword>
<feature type="chain" id="PRO_5033049435" evidence="2">
    <location>
        <begin position="22"/>
        <end position="556"/>
    </location>
</feature>
<feature type="signal peptide" evidence="2">
    <location>
        <begin position="1"/>
        <end position="21"/>
    </location>
</feature>
<dbReference type="Gene3D" id="2.60.40.10">
    <property type="entry name" value="Immunoglobulins"/>
    <property type="match status" value="1"/>
</dbReference>
<dbReference type="EMBL" id="NMUH01002726">
    <property type="protein sequence ID" value="MQM01742.1"/>
    <property type="molecule type" value="Genomic_DNA"/>
</dbReference>
<organism evidence="5 6">
    <name type="scientific">Colocasia esculenta</name>
    <name type="common">Wild taro</name>
    <name type="synonym">Arum esculentum</name>
    <dbReference type="NCBI Taxonomy" id="4460"/>
    <lineage>
        <taxon>Eukaryota</taxon>
        <taxon>Viridiplantae</taxon>
        <taxon>Streptophyta</taxon>
        <taxon>Embryophyta</taxon>
        <taxon>Tracheophyta</taxon>
        <taxon>Spermatophyta</taxon>
        <taxon>Magnoliopsida</taxon>
        <taxon>Liliopsida</taxon>
        <taxon>Araceae</taxon>
        <taxon>Aroideae</taxon>
        <taxon>Colocasieae</taxon>
        <taxon>Colocasia</taxon>
    </lineage>
</organism>
<dbReference type="Proteomes" id="UP000652761">
    <property type="component" value="Unassembled WGS sequence"/>
</dbReference>
<dbReference type="Gene3D" id="2.130.10.80">
    <property type="entry name" value="Galactose oxidase/kelch, beta-propeller"/>
    <property type="match status" value="1"/>
</dbReference>
<dbReference type="PANTHER" id="PTHR32208">
    <property type="entry name" value="SECRETED PROTEIN-RELATED"/>
    <property type="match status" value="1"/>
</dbReference>
<keyword evidence="6" id="KW-1185">Reference proteome</keyword>
<dbReference type="CDD" id="cd02851">
    <property type="entry name" value="E_set_GO_C"/>
    <property type="match status" value="1"/>
</dbReference>
<evidence type="ECO:0000259" key="3">
    <source>
        <dbReference type="Pfam" id="PF07250"/>
    </source>
</evidence>
<proteinExistence type="predicted"/>
<dbReference type="InterPro" id="IPR037293">
    <property type="entry name" value="Gal_Oxidase_central_sf"/>
</dbReference>
<evidence type="ECO:0000256" key="2">
    <source>
        <dbReference type="SAM" id="SignalP"/>
    </source>
</evidence>
<dbReference type="InterPro" id="IPR014756">
    <property type="entry name" value="Ig_E-set"/>
</dbReference>
<name>A0A843VWK0_COLES</name>
<gene>
    <name evidence="5" type="ORF">Taro_034502</name>
</gene>
<dbReference type="Pfam" id="PF09118">
    <property type="entry name" value="GO-like_E_set"/>
    <property type="match status" value="1"/>
</dbReference>
<sequence>MNCLAAVLLLLMATLIGNTSGRCGGGGGKWELFLNSSGVVAMHMALTHRNTVVMLDQTRAGPSGRCLRDRCPSCNRSDPSCWAHSVEYDLHCGGIRPLTLDTDTWCSSGSFLGDGTLLQTGGHGDGARRARYFRPCRPGGGCDWEEPEEQVLADGRWYASNQVLPEGDRAVVVGGRGSYSYEFVPPSHGGRRLLELPFLEKTRRREEGRANLYPFLHLSTDGNLFVFANRDSILLDYRSHRVVRAFPRMPGRGSRSNPNTASSVLLPLDHADGFRKAEVMICGGAHAGAYQAVKSSPRRFLRALSSCGRMVIAGNAEEPRWAMEDMPGPRVMSDMLVLPSGDVLLINGATRGCSGWGRARRPAYRPYLYKPTGRPHRRFSVLKPSTVARMYHSSAIVIPDGRVLVAGSNPNSHYVFAGVPHPTELRVEAFSPPYMTESFTSRRATNLTLNDQLIGGGGGVKYGAEFGVRFLPPRRFRSEEVEFHAYAPPFATHSLSMNQRLLKLGWGGVAAEKGGWVHAVVVAPPSPEVAPTGYYLLSVVNAGVPSEAIWMRFVFA</sequence>
<dbReference type="Pfam" id="PF07250">
    <property type="entry name" value="Glyoxal_oxid_N"/>
    <property type="match status" value="1"/>
</dbReference>
<evidence type="ECO:0000313" key="6">
    <source>
        <dbReference type="Proteomes" id="UP000652761"/>
    </source>
</evidence>
<dbReference type="InterPro" id="IPR015202">
    <property type="entry name" value="GO-like_E_set"/>
</dbReference>
<feature type="domain" description="Glyoxal oxidase N-terminal" evidence="3">
    <location>
        <begin position="42"/>
        <end position="434"/>
    </location>
</feature>
<evidence type="ECO:0000259" key="4">
    <source>
        <dbReference type="Pfam" id="PF09118"/>
    </source>
</evidence>
<dbReference type="SUPFAM" id="SSF50965">
    <property type="entry name" value="Galactose oxidase, central domain"/>
    <property type="match status" value="1"/>
</dbReference>
<evidence type="ECO:0000313" key="5">
    <source>
        <dbReference type="EMBL" id="MQM01742.1"/>
    </source>
</evidence>
<dbReference type="InterPro" id="IPR011043">
    <property type="entry name" value="Gal_Oxase/kelch_b-propeller"/>
</dbReference>
<dbReference type="SUPFAM" id="SSF81296">
    <property type="entry name" value="E set domains"/>
    <property type="match status" value="1"/>
</dbReference>
<dbReference type="OrthoDB" id="2019572at2759"/>
<dbReference type="AlphaFoldDB" id="A0A843VWK0"/>
<protein>
    <submittedName>
        <fullName evidence="5">Uncharacterized protein</fullName>
    </submittedName>
</protein>
<reference evidence="5" key="1">
    <citation type="submission" date="2017-07" db="EMBL/GenBank/DDBJ databases">
        <title>Taro Niue Genome Assembly and Annotation.</title>
        <authorList>
            <person name="Atibalentja N."/>
            <person name="Keating K."/>
            <person name="Fields C.J."/>
        </authorList>
    </citation>
    <scope>NUCLEOTIDE SEQUENCE</scope>
    <source>
        <strain evidence="5">Niue_2</strain>
        <tissue evidence="5">Leaf</tissue>
    </source>
</reference>
<dbReference type="InterPro" id="IPR013783">
    <property type="entry name" value="Ig-like_fold"/>
</dbReference>
<dbReference type="InterPro" id="IPR009880">
    <property type="entry name" value="Glyoxal_oxidase_N"/>
</dbReference>
<dbReference type="SMR" id="A0A843VWK0"/>
<dbReference type="PANTHER" id="PTHR32208:SF54">
    <property type="entry name" value="ALDEHYDE OXIDASE GLOX-LIKE"/>
    <property type="match status" value="1"/>
</dbReference>
<evidence type="ECO:0000256" key="1">
    <source>
        <dbReference type="ARBA" id="ARBA00022729"/>
    </source>
</evidence>
<comment type="caution">
    <text evidence="5">The sequence shown here is derived from an EMBL/GenBank/DDBJ whole genome shotgun (WGS) entry which is preliminary data.</text>
</comment>